<dbReference type="AlphaFoldDB" id="A0A0J8DFD9"/>
<organism evidence="1 2">
    <name type="scientific">Clostridium cylindrosporum DSM 605</name>
    <dbReference type="NCBI Taxonomy" id="1121307"/>
    <lineage>
        <taxon>Bacteria</taxon>
        <taxon>Bacillati</taxon>
        <taxon>Bacillota</taxon>
        <taxon>Clostridia</taxon>
        <taxon>Eubacteriales</taxon>
        <taxon>Clostridiaceae</taxon>
        <taxon>Clostridium</taxon>
    </lineage>
</organism>
<evidence type="ECO:0000313" key="2">
    <source>
        <dbReference type="Proteomes" id="UP000036756"/>
    </source>
</evidence>
<gene>
    <name evidence="1" type="ORF">CLCY_5c01370</name>
</gene>
<protein>
    <submittedName>
        <fullName evidence="1">Uncharacterized protein</fullName>
    </submittedName>
</protein>
<proteinExistence type="predicted"/>
<dbReference type="EMBL" id="LFVU01000004">
    <property type="protein sequence ID" value="KMT22898.1"/>
    <property type="molecule type" value="Genomic_DNA"/>
</dbReference>
<dbReference type="PATRIC" id="fig|1121307.3.peg.2073"/>
<comment type="caution">
    <text evidence="1">The sequence shown here is derived from an EMBL/GenBank/DDBJ whole genome shotgun (WGS) entry which is preliminary data.</text>
</comment>
<dbReference type="OrthoDB" id="2374476at2"/>
<name>A0A0J8DFD9_CLOCY</name>
<dbReference type="Proteomes" id="UP000036756">
    <property type="component" value="Unassembled WGS sequence"/>
</dbReference>
<reference evidence="1 2" key="1">
    <citation type="submission" date="2015-06" db="EMBL/GenBank/DDBJ databases">
        <title>Draft genome sequence of the purine-degrading Clostridium cylindrosporum HC-1 (DSM 605).</title>
        <authorList>
            <person name="Poehlein A."/>
            <person name="Schiel-Bengelsdorf B."/>
            <person name="Bengelsdorf F."/>
            <person name="Daniel R."/>
            <person name="Duerre P."/>
        </authorList>
    </citation>
    <scope>NUCLEOTIDE SEQUENCE [LARGE SCALE GENOMIC DNA]</scope>
    <source>
        <strain evidence="1 2">DSM 605</strain>
    </source>
</reference>
<keyword evidence="2" id="KW-1185">Reference proteome</keyword>
<dbReference type="RefSeq" id="WP_048569628.1">
    <property type="nucleotide sequence ID" value="NZ_LFVU01000004.1"/>
</dbReference>
<evidence type="ECO:0000313" key="1">
    <source>
        <dbReference type="EMBL" id="KMT22898.1"/>
    </source>
</evidence>
<accession>A0A0J8DFD9</accession>
<sequence length="172" mass="20126">MGIILAIRPVYIKDKGDCTMVLKEGTKEILIEKPIDIVIEDEMALRMVDLKVLKKKIKEITKMKKNYPLYPTNEEMLVLVKLREAKVVGDRAYGYINNNYIDSVYNGVIITKGGEKYKLQESEKTFNRRRGLCELIEEEFQRDSHLRLIYGNSSKYAEEIKRDIVELANKYR</sequence>